<proteinExistence type="predicted"/>
<dbReference type="eggNOG" id="KOG1721">
    <property type="taxonomic scope" value="Eukaryota"/>
</dbReference>
<dbReference type="Pfam" id="PF00096">
    <property type="entry name" value="zf-C2H2"/>
    <property type="match status" value="1"/>
</dbReference>
<feature type="region of interest" description="Disordered" evidence="8">
    <location>
        <begin position="1"/>
        <end position="31"/>
    </location>
</feature>
<evidence type="ECO:0000313" key="11">
    <source>
        <dbReference type="Ensembl" id="ENSLAFP00000019646.1"/>
    </source>
</evidence>
<dbReference type="Proteomes" id="UP000007646">
    <property type="component" value="Unassembled WGS sequence"/>
</dbReference>
<evidence type="ECO:0000256" key="5">
    <source>
        <dbReference type="ARBA" id="ARBA00023242"/>
    </source>
</evidence>
<dbReference type="PANTHER" id="PTHR23226:SF306">
    <property type="entry name" value="ZINC FINGER AND SCAN DOMAIN-CONTAINING PROTEIN 5B"/>
    <property type="match status" value="1"/>
</dbReference>
<dbReference type="FunCoup" id="G3TVN8">
    <property type="interactions" value="2"/>
</dbReference>
<dbReference type="InterPro" id="IPR013087">
    <property type="entry name" value="Znf_C2H2_type"/>
</dbReference>
<dbReference type="SMART" id="SM00355">
    <property type="entry name" value="ZnF_C2H2"/>
    <property type="match status" value="3"/>
</dbReference>
<protein>
    <recommendedName>
        <fullName evidence="13">Zinc finger and SCAN domain containing 5B</fullName>
    </recommendedName>
</protein>
<reference evidence="11 12" key="1">
    <citation type="submission" date="2009-06" db="EMBL/GenBank/DDBJ databases">
        <title>The Genome Sequence of Loxodonta africana (African elephant).</title>
        <authorList>
            <person name="Di Palma F."/>
            <person name="Heiman D."/>
            <person name="Young S."/>
            <person name="Johnson J."/>
            <person name="Lander E.S."/>
            <person name="Lindblad-Toh K."/>
        </authorList>
    </citation>
    <scope>NUCLEOTIDE SEQUENCE [LARGE SCALE GENOMIC DNA]</scope>
    <source>
        <strain evidence="11 12">Isolate ISIS603380</strain>
    </source>
</reference>
<dbReference type="HOGENOM" id="CLU_002678_49_11_1"/>
<evidence type="ECO:0000256" key="1">
    <source>
        <dbReference type="ARBA" id="ARBA00022723"/>
    </source>
</evidence>
<dbReference type="PROSITE" id="PS50804">
    <property type="entry name" value="SCAN_BOX"/>
    <property type="match status" value="1"/>
</dbReference>
<comment type="subcellular location">
    <subcellularLocation>
        <location evidence="7">Nucleus</location>
    </subcellularLocation>
</comment>
<keyword evidence="2" id="KW-0677">Repeat</keyword>
<dbReference type="InterPro" id="IPR003309">
    <property type="entry name" value="SCAN_dom"/>
</dbReference>
<evidence type="ECO:0000256" key="4">
    <source>
        <dbReference type="ARBA" id="ARBA00022833"/>
    </source>
</evidence>
<dbReference type="InterPro" id="IPR036236">
    <property type="entry name" value="Znf_C2H2_sf"/>
</dbReference>
<organism evidence="11 12">
    <name type="scientific">Loxodonta africana</name>
    <name type="common">African elephant</name>
    <dbReference type="NCBI Taxonomy" id="9785"/>
    <lineage>
        <taxon>Eukaryota</taxon>
        <taxon>Metazoa</taxon>
        <taxon>Chordata</taxon>
        <taxon>Craniata</taxon>
        <taxon>Vertebrata</taxon>
        <taxon>Euteleostomi</taxon>
        <taxon>Mammalia</taxon>
        <taxon>Eutheria</taxon>
        <taxon>Afrotheria</taxon>
        <taxon>Proboscidea</taxon>
        <taxon>Elephantidae</taxon>
        <taxon>Loxodonta</taxon>
    </lineage>
</organism>
<evidence type="ECO:0008006" key="13">
    <source>
        <dbReference type="Google" id="ProtNLM"/>
    </source>
</evidence>
<dbReference type="GO" id="GO:0000981">
    <property type="term" value="F:DNA-binding transcription factor activity, RNA polymerase II-specific"/>
    <property type="evidence" value="ECO:0007669"/>
    <property type="project" value="TreeGrafter"/>
</dbReference>
<dbReference type="AlphaFoldDB" id="G3TVN8"/>
<feature type="domain" description="C2H2-type" evidence="9">
    <location>
        <begin position="352"/>
        <end position="381"/>
    </location>
</feature>
<dbReference type="Gene3D" id="3.30.160.60">
    <property type="entry name" value="Classic Zinc Finger"/>
    <property type="match status" value="3"/>
</dbReference>
<dbReference type="SUPFAM" id="SSF57667">
    <property type="entry name" value="beta-beta-alpha zinc fingers"/>
    <property type="match status" value="3"/>
</dbReference>
<evidence type="ECO:0000313" key="12">
    <source>
        <dbReference type="Proteomes" id="UP000007646"/>
    </source>
</evidence>
<feature type="compositionally biased region" description="Polar residues" evidence="8">
    <location>
        <begin position="1"/>
        <end position="10"/>
    </location>
</feature>
<keyword evidence="4" id="KW-0862">Zinc</keyword>
<name>G3TVN8_LOXAF</name>
<dbReference type="PROSITE" id="PS00028">
    <property type="entry name" value="ZINC_FINGER_C2H2_1"/>
    <property type="match status" value="2"/>
</dbReference>
<dbReference type="OMA" id="IVMKGGP"/>
<reference evidence="11" key="3">
    <citation type="submission" date="2025-09" db="UniProtKB">
        <authorList>
            <consortium name="Ensembl"/>
        </authorList>
    </citation>
    <scope>IDENTIFICATION</scope>
    <source>
        <strain evidence="11">Isolate ISIS603380</strain>
    </source>
</reference>
<feature type="domain" description="C2H2-type" evidence="9">
    <location>
        <begin position="430"/>
        <end position="457"/>
    </location>
</feature>
<dbReference type="Pfam" id="PF02023">
    <property type="entry name" value="SCAN"/>
    <property type="match status" value="1"/>
</dbReference>
<dbReference type="PROSITE" id="PS50157">
    <property type="entry name" value="ZINC_FINGER_C2H2_2"/>
    <property type="match status" value="4"/>
</dbReference>
<dbReference type="GeneTree" id="ENSGT00940000163048"/>
<feature type="region of interest" description="Disordered" evidence="8">
    <location>
        <begin position="234"/>
        <end position="315"/>
    </location>
</feature>
<keyword evidence="5 7" id="KW-0539">Nucleus</keyword>
<evidence type="ECO:0000256" key="2">
    <source>
        <dbReference type="ARBA" id="ARBA00022737"/>
    </source>
</evidence>
<evidence type="ECO:0000256" key="3">
    <source>
        <dbReference type="ARBA" id="ARBA00022771"/>
    </source>
</evidence>
<dbReference type="GO" id="GO:0008270">
    <property type="term" value="F:zinc ion binding"/>
    <property type="evidence" value="ECO:0007669"/>
    <property type="project" value="UniProtKB-KW"/>
</dbReference>
<keyword evidence="1" id="KW-0479">Metal-binding</keyword>
<evidence type="ECO:0000259" key="10">
    <source>
        <dbReference type="PROSITE" id="PS50804"/>
    </source>
</evidence>
<dbReference type="InParanoid" id="G3TVN8"/>
<dbReference type="Ensembl" id="ENSLAFT00000031206.1">
    <property type="protein sequence ID" value="ENSLAFP00000019646.1"/>
    <property type="gene ID" value="ENSLAFG00000027646.1"/>
</dbReference>
<dbReference type="FunFam" id="3.30.160.60:FF:002343">
    <property type="entry name" value="Zinc finger protein 33A"/>
    <property type="match status" value="1"/>
</dbReference>
<dbReference type="Gene3D" id="1.10.4020.10">
    <property type="entry name" value="DNA breaking-rejoining enzymes"/>
    <property type="match status" value="1"/>
</dbReference>
<feature type="domain" description="C2H2-type" evidence="9">
    <location>
        <begin position="410"/>
        <end position="429"/>
    </location>
</feature>
<feature type="region of interest" description="Disordered" evidence="8">
    <location>
        <begin position="172"/>
        <end position="221"/>
    </location>
</feature>
<evidence type="ECO:0000256" key="6">
    <source>
        <dbReference type="PROSITE-ProRule" id="PRU00042"/>
    </source>
</evidence>
<keyword evidence="3 6" id="KW-0863">Zinc-finger</keyword>
<dbReference type="InterPro" id="IPR038269">
    <property type="entry name" value="SCAN_sf"/>
</dbReference>
<reference evidence="11" key="2">
    <citation type="submission" date="2025-08" db="UniProtKB">
        <authorList>
            <consortium name="Ensembl"/>
        </authorList>
    </citation>
    <scope>IDENTIFICATION</scope>
    <source>
        <strain evidence="11">Isolate ISIS603380</strain>
    </source>
</reference>
<dbReference type="SMART" id="SM00431">
    <property type="entry name" value="SCAN"/>
    <property type="match status" value="1"/>
</dbReference>
<evidence type="ECO:0000259" key="9">
    <source>
        <dbReference type="PROSITE" id="PS50157"/>
    </source>
</evidence>
<feature type="domain" description="SCAN box" evidence="10">
    <location>
        <begin position="43"/>
        <end position="120"/>
    </location>
</feature>
<dbReference type="SUPFAM" id="SSF47353">
    <property type="entry name" value="Retrovirus capsid dimerization domain-like"/>
    <property type="match status" value="1"/>
</dbReference>
<dbReference type="GO" id="GO:0005634">
    <property type="term" value="C:nucleus"/>
    <property type="evidence" value="ECO:0007669"/>
    <property type="project" value="UniProtKB-SubCell"/>
</dbReference>
<accession>G3TVN8</accession>
<evidence type="ECO:0000256" key="7">
    <source>
        <dbReference type="PROSITE-ProRule" id="PRU00187"/>
    </source>
</evidence>
<dbReference type="PANTHER" id="PTHR23226">
    <property type="entry name" value="ZINC FINGER AND SCAN DOMAIN-CONTAINING"/>
    <property type="match status" value="1"/>
</dbReference>
<keyword evidence="12" id="KW-1185">Reference proteome</keyword>
<feature type="domain" description="C2H2-type" evidence="9">
    <location>
        <begin position="382"/>
        <end position="409"/>
    </location>
</feature>
<dbReference type="GO" id="GO:0000978">
    <property type="term" value="F:RNA polymerase II cis-regulatory region sequence-specific DNA binding"/>
    <property type="evidence" value="ECO:0007669"/>
    <property type="project" value="TreeGrafter"/>
</dbReference>
<sequence>MAADLTSSWSHGKPGDNPGSEPPQFVSSQGTDLGEKDCNHVNFRAFTCLDEADPIRDLKRLCELCRLWLRPDLHTKEQLLGKLVLEQFMISMPLDLQVLVKEGGVENCKDLKEMLRNIRRPKTWSIVCLQGQEFLLQNPNVMAESEFSNMDDMSVLSREPHSCVSEIHLENRQKVSQEHQNFPGIDETSRRHQGQKLLPETISPNGEPESLRPGQNLENNLMEDTKGSTVCDAQEPQLLKGPADSVGANDGKDREEGTSIKNVGADTPPTLVLEREVSTPGGNREDSQKNLRCSKRRKPDNSSSSQVGPHEGATHLDKREFLAQIGLYPVDLLRTMGQVDHDSTSAMGPTDHAVGQDQCHKEFTHESSLYGHKRIHTNERPFLCTECGKHFNHKGNLSIHRRIHTGEKLFKCELCHREFTQESTLYGHKWTCPQCGHSFRQLGTFKCHKKMHLQKEPWWCSPCSRLFIVHLKSKHQCKHHRNTQA</sequence>
<feature type="compositionally biased region" description="Basic and acidic residues" evidence="8">
    <location>
        <begin position="273"/>
        <end position="289"/>
    </location>
</feature>
<evidence type="ECO:0000256" key="8">
    <source>
        <dbReference type="SAM" id="MobiDB-lite"/>
    </source>
</evidence>